<dbReference type="FunFam" id="2.40.50.140:FF:000012">
    <property type="entry name" value="DNA ligase"/>
    <property type="match status" value="1"/>
</dbReference>
<keyword evidence="9 15" id="KW-0460">Magnesium</keyword>
<dbReference type="GO" id="GO:0003911">
    <property type="term" value="F:DNA ligase (NAD+) activity"/>
    <property type="evidence" value="ECO:0007669"/>
    <property type="project" value="UniProtKB-UniRule"/>
</dbReference>
<keyword evidence="12 15" id="KW-0464">Manganese</keyword>
<evidence type="ECO:0000256" key="12">
    <source>
        <dbReference type="ARBA" id="ARBA00023211"/>
    </source>
</evidence>
<protein>
    <recommendedName>
        <fullName evidence="3 15">DNA ligase</fullName>
        <ecNumber evidence="2 15">6.5.1.2</ecNumber>
    </recommendedName>
    <alternativeName>
        <fullName evidence="15">Polydeoxyribonucleotide synthase [NAD(+)]</fullName>
    </alternativeName>
</protein>
<dbReference type="Gene3D" id="3.30.470.30">
    <property type="entry name" value="DNA ligase/mRNA capping enzyme"/>
    <property type="match status" value="1"/>
</dbReference>
<gene>
    <name evidence="15 18" type="primary">ligA</name>
    <name evidence="18" type="ORF">FZC37_00625</name>
</gene>
<evidence type="ECO:0000256" key="14">
    <source>
        <dbReference type="ARBA" id="ARBA00060881"/>
    </source>
</evidence>
<dbReference type="InterPro" id="IPR004150">
    <property type="entry name" value="NAD_DNA_ligase_OB"/>
</dbReference>
<feature type="binding site" evidence="15">
    <location>
        <position position="421"/>
    </location>
    <ligand>
        <name>Zn(2+)</name>
        <dbReference type="ChEBI" id="CHEBI:29105"/>
    </ligand>
</feature>
<dbReference type="InterPro" id="IPR013839">
    <property type="entry name" value="DNAligase_adenylation"/>
</dbReference>
<evidence type="ECO:0000256" key="10">
    <source>
        <dbReference type="ARBA" id="ARBA00023027"/>
    </source>
</evidence>
<dbReference type="HAMAP" id="MF_01588">
    <property type="entry name" value="DNA_ligase_A"/>
    <property type="match status" value="1"/>
</dbReference>
<dbReference type="CDD" id="cd00114">
    <property type="entry name" value="LIGANc"/>
    <property type="match status" value="1"/>
</dbReference>
<evidence type="ECO:0000256" key="13">
    <source>
        <dbReference type="ARBA" id="ARBA00034005"/>
    </source>
</evidence>
<dbReference type="SUPFAM" id="SSF50249">
    <property type="entry name" value="Nucleic acid-binding proteins"/>
    <property type="match status" value="1"/>
</dbReference>
<dbReference type="KEGG" id="snay:FZC37_00625"/>
<evidence type="ECO:0000259" key="17">
    <source>
        <dbReference type="PROSITE" id="PS50172"/>
    </source>
</evidence>
<evidence type="ECO:0000256" key="2">
    <source>
        <dbReference type="ARBA" id="ARBA00012722"/>
    </source>
</evidence>
<dbReference type="RefSeq" id="WP_148951807.1">
    <property type="nucleotide sequence ID" value="NZ_CP043312.1"/>
</dbReference>
<dbReference type="Pfam" id="PF03120">
    <property type="entry name" value="OB_DNA_ligase"/>
    <property type="match status" value="1"/>
</dbReference>
<dbReference type="SUPFAM" id="SSF56091">
    <property type="entry name" value="DNA ligase/mRNA capping enzyme, catalytic domain"/>
    <property type="match status" value="1"/>
</dbReference>
<evidence type="ECO:0000256" key="3">
    <source>
        <dbReference type="ARBA" id="ARBA00013308"/>
    </source>
</evidence>
<evidence type="ECO:0000256" key="5">
    <source>
        <dbReference type="ARBA" id="ARBA00022705"/>
    </source>
</evidence>
<sequence length="687" mass="77517">MILNLNLDNIDLDSLSVHDATDLFVKLSEAEKDFRDSYYNRNESIISDQQYDWLVTFIKKLESRFPSLRDLNSPTVSVGAAPSYDSGLGKVTHVVPMLSLNNGFSVLDIKNFVKRVKNFLHTEDNLAFCCEKKIDGLSFSASYSFGKLKMVATRGDGKVGENVTENMKVVKNFPQQIRYTGDIEIRGEVYISKSDFENLNKEREAQGKEIFATARNVAAGSLRQLDPKITEQRNLRYFVYSVDGVNNFANTQLETLNSLKDLGFLIDGEPHLALSLDDMIKFYESVKVQRNSLDFEIDGVVYKVNDLSLQRRLSSVGKRPRFAIAHKFPAILAFTQLLDVVHQVGRTGAVTPVAILRPVNVGGVTISRSTLHNYQEIQRKDIRIGDVVALERAGDVIPKICFVDKSKRQKDCVAVAAPNLCPSCQGSLFQEKGDVAVFCLNHFSCNAQIHRSFCHFVSRDSLHIEGLGASQLKLLLDKGYLQHLPDLFALKDKKRQIKSLEGWGERSVSNLLYAIERARNVSFQRFIYSLGIKRVGYVNAGLIARHFKSVDSFYLALQTWCDEYKMREVFHPSVTESLRRFAQNDHNLKIVQKLIQVLEIADYVEVSDTVAMLEKVVVFTGKFASMSRQELKAKTEKLGVRVVGHVSKNIDALIAGDIDSSVKLSKAQELNITVFTEREWIEKIQAK</sequence>
<dbReference type="Pfam" id="PF01653">
    <property type="entry name" value="DNA_ligase_aden"/>
    <property type="match status" value="1"/>
</dbReference>
<dbReference type="NCBIfam" id="TIGR00575">
    <property type="entry name" value="dnlj"/>
    <property type="match status" value="1"/>
</dbReference>
<dbReference type="Pfam" id="PF03119">
    <property type="entry name" value="DNA_ligase_ZBD"/>
    <property type="match status" value="1"/>
</dbReference>
<dbReference type="PIRSF" id="PIRSF001604">
    <property type="entry name" value="LigA"/>
    <property type="match status" value="1"/>
</dbReference>
<dbReference type="InterPro" id="IPR012340">
    <property type="entry name" value="NA-bd_OB-fold"/>
</dbReference>
<feature type="domain" description="BRCT" evidence="17">
    <location>
        <begin position="616"/>
        <end position="687"/>
    </location>
</feature>
<dbReference type="InterPro" id="IPR013840">
    <property type="entry name" value="DNAligase_N"/>
</dbReference>
<name>A0A5C0UHA2_9RICK</name>
<evidence type="ECO:0000256" key="4">
    <source>
        <dbReference type="ARBA" id="ARBA00022598"/>
    </source>
</evidence>
<reference evidence="18 19" key="1">
    <citation type="submission" date="2019-08" db="EMBL/GenBank/DDBJ databases">
        <title>Highly reduced genomes of protist endosymbionts show evolutionary convergence.</title>
        <authorList>
            <person name="George E."/>
            <person name="Husnik F."/>
            <person name="Tashyreva D."/>
            <person name="Prokopchuk G."/>
            <person name="Horak A."/>
            <person name="Kwong W.K."/>
            <person name="Lukes J."/>
            <person name="Keeling P.J."/>
        </authorList>
    </citation>
    <scope>NUCLEOTIDE SEQUENCE [LARGE SCALE GENOMIC DNA]</scope>
    <source>
        <strain evidence="18">1621</strain>
    </source>
</reference>
<dbReference type="PROSITE" id="PS01055">
    <property type="entry name" value="DNA_LIGASE_N1"/>
    <property type="match status" value="1"/>
</dbReference>
<feature type="binding site" evidence="15">
    <location>
        <position position="303"/>
    </location>
    <ligand>
        <name>NAD(+)</name>
        <dbReference type="ChEBI" id="CHEBI:57540"/>
    </ligand>
</feature>
<dbReference type="InterPro" id="IPR001679">
    <property type="entry name" value="DNA_ligase"/>
</dbReference>
<feature type="binding site" evidence="15">
    <location>
        <position position="439"/>
    </location>
    <ligand>
        <name>Zn(2+)</name>
        <dbReference type="ChEBI" id="CHEBI:29105"/>
    </ligand>
</feature>
<dbReference type="EC" id="6.5.1.2" evidence="2 15"/>
<keyword evidence="19" id="KW-1185">Reference proteome</keyword>
<evidence type="ECO:0000256" key="15">
    <source>
        <dbReference type="HAMAP-Rule" id="MF_01588"/>
    </source>
</evidence>
<dbReference type="PROSITE" id="PS01056">
    <property type="entry name" value="DNA_LIGASE_N2"/>
    <property type="match status" value="1"/>
</dbReference>
<accession>A0A5C0UHA2</accession>
<evidence type="ECO:0000256" key="7">
    <source>
        <dbReference type="ARBA" id="ARBA00022763"/>
    </source>
</evidence>
<dbReference type="NCBIfam" id="NF005932">
    <property type="entry name" value="PRK07956.1"/>
    <property type="match status" value="1"/>
</dbReference>
<dbReference type="SMART" id="SM00292">
    <property type="entry name" value="BRCT"/>
    <property type="match status" value="1"/>
</dbReference>
<feature type="active site" description="N6-AMP-lysine intermediate" evidence="15">
    <location>
        <position position="133"/>
    </location>
</feature>
<dbReference type="PROSITE" id="PS50172">
    <property type="entry name" value="BRCT"/>
    <property type="match status" value="1"/>
</dbReference>
<feature type="binding site" evidence="15">
    <location>
        <position position="131"/>
    </location>
    <ligand>
        <name>NAD(+)</name>
        <dbReference type="ChEBI" id="CHEBI:57540"/>
    </ligand>
</feature>
<dbReference type="SUPFAM" id="SSF52113">
    <property type="entry name" value="BRCT domain"/>
    <property type="match status" value="1"/>
</dbReference>
<dbReference type="EMBL" id="CP043312">
    <property type="protein sequence ID" value="QEK39446.1"/>
    <property type="molecule type" value="Genomic_DNA"/>
</dbReference>
<proteinExistence type="inferred from homology"/>
<evidence type="ECO:0000256" key="9">
    <source>
        <dbReference type="ARBA" id="ARBA00022842"/>
    </source>
</evidence>
<evidence type="ECO:0000256" key="1">
    <source>
        <dbReference type="ARBA" id="ARBA00004067"/>
    </source>
</evidence>
<comment type="catalytic activity">
    <reaction evidence="13 15 16">
        <text>NAD(+) + (deoxyribonucleotide)n-3'-hydroxyl + 5'-phospho-(deoxyribonucleotide)m = (deoxyribonucleotide)n+m + AMP + beta-nicotinamide D-nucleotide.</text>
        <dbReference type="EC" id="6.5.1.2"/>
    </reaction>
</comment>
<dbReference type="InterPro" id="IPR010994">
    <property type="entry name" value="RuvA_2-like"/>
</dbReference>
<evidence type="ECO:0000256" key="11">
    <source>
        <dbReference type="ARBA" id="ARBA00023204"/>
    </source>
</evidence>
<dbReference type="SUPFAM" id="SSF47781">
    <property type="entry name" value="RuvA domain 2-like"/>
    <property type="match status" value="1"/>
</dbReference>
<keyword evidence="8 15" id="KW-0862">Zinc</keyword>
<dbReference type="InterPro" id="IPR018239">
    <property type="entry name" value="DNA_ligase_AS"/>
</dbReference>
<keyword evidence="7 15" id="KW-0227">DNA damage</keyword>
<comment type="cofactor">
    <cofactor evidence="15">
        <name>Mg(2+)</name>
        <dbReference type="ChEBI" id="CHEBI:18420"/>
    </cofactor>
    <cofactor evidence="15">
        <name>Mn(2+)</name>
        <dbReference type="ChEBI" id="CHEBI:29035"/>
    </cofactor>
</comment>
<feature type="binding site" evidence="15">
    <location>
        <begin position="99"/>
        <end position="100"/>
    </location>
    <ligand>
        <name>NAD(+)</name>
        <dbReference type="ChEBI" id="CHEBI:57540"/>
    </ligand>
</feature>
<dbReference type="GO" id="GO:0046872">
    <property type="term" value="F:metal ion binding"/>
    <property type="evidence" value="ECO:0007669"/>
    <property type="project" value="UniProtKB-KW"/>
</dbReference>
<evidence type="ECO:0000313" key="19">
    <source>
        <dbReference type="Proteomes" id="UP000323844"/>
    </source>
</evidence>
<dbReference type="Gene3D" id="1.10.287.610">
    <property type="entry name" value="Helix hairpin bin"/>
    <property type="match status" value="1"/>
</dbReference>
<keyword evidence="6 15" id="KW-0479">Metal-binding</keyword>
<dbReference type="InterPro" id="IPR001357">
    <property type="entry name" value="BRCT_dom"/>
</dbReference>
<keyword evidence="5 15" id="KW-0235">DNA replication</keyword>
<evidence type="ECO:0000256" key="8">
    <source>
        <dbReference type="ARBA" id="ARBA00022833"/>
    </source>
</evidence>
<dbReference type="OrthoDB" id="9759736at2"/>
<feature type="binding site" evidence="15">
    <location>
        <position position="445"/>
    </location>
    <ligand>
        <name>Zn(2+)</name>
        <dbReference type="ChEBI" id="CHEBI:29105"/>
    </ligand>
</feature>
<dbReference type="GO" id="GO:0006281">
    <property type="term" value="P:DNA repair"/>
    <property type="evidence" value="ECO:0007669"/>
    <property type="project" value="UniProtKB-KW"/>
</dbReference>
<organism evidence="18 19">
    <name type="scientific">Candidatus Sneabacter namystus</name>
    <dbReference type="NCBI Taxonomy" id="2601646"/>
    <lineage>
        <taxon>Bacteria</taxon>
        <taxon>Pseudomonadati</taxon>
        <taxon>Pseudomonadota</taxon>
        <taxon>Alphaproteobacteria</taxon>
        <taxon>Rickettsiales</taxon>
        <taxon>Rickettsiaceae</taxon>
        <taxon>Rickettsieae</taxon>
        <taxon>Candidatus Sneabacter</taxon>
    </lineage>
</organism>
<feature type="binding site" evidence="15">
    <location>
        <begin position="48"/>
        <end position="52"/>
    </location>
    <ligand>
        <name>NAD(+)</name>
        <dbReference type="ChEBI" id="CHEBI:57540"/>
    </ligand>
</feature>
<keyword evidence="4 15" id="KW-0436">Ligase</keyword>
<feature type="binding site" evidence="15">
    <location>
        <position position="188"/>
    </location>
    <ligand>
        <name>NAD(+)</name>
        <dbReference type="ChEBI" id="CHEBI:57540"/>
    </ligand>
</feature>
<comment type="similarity">
    <text evidence="14 15">Belongs to the NAD-dependent DNA ligase family. LigA subfamily.</text>
</comment>
<evidence type="ECO:0000256" key="16">
    <source>
        <dbReference type="RuleBase" id="RU000618"/>
    </source>
</evidence>
<keyword evidence="10 15" id="KW-0520">NAD</keyword>
<dbReference type="Gene3D" id="2.40.50.140">
    <property type="entry name" value="Nucleic acid-binding proteins"/>
    <property type="match status" value="1"/>
</dbReference>
<comment type="function">
    <text evidence="1 15">DNA ligase that catalyzes the formation of phosphodiester linkages between 5'-phosphoryl and 3'-hydroxyl groups in double-stranded DNA using NAD as a coenzyme and as the energy source for the reaction. It is essential for DNA replication and repair of damaged DNA.</text>
</comment>
<feature type="binding site" evidence="15">
    <location>
        <position position="154"/>
    </location>
    <ligand>
        <name>NAD(+)</name>
        <dbReference type="ChEBI" id="CHEBI:57540"/>
    </ligand>
</feature>
<dbReference type="Proteomes" id="UP000323844">
    <property type="component" value="Chromosome"/>
</dbReference>
<evidence type="ECO:0000256" key="6">
    <source>
        <dbReference type="ARBA" id="ARBA00022723"/>
    </source>
</evidence>
<feature type="binding site" evidence="15">
    <location>
        <position position="424"/>
    </location>
    <ligand>
        <name>Zn(2+)</name>
        <dbReference type="ChEBI" id="CHEBI:29105"/>
    </ligand>
</feature>
<dbReference type="Gene3D" id="1.10.150.20">
    <property type="entry name" value="5' to 3' exonuclease, C-terminal subdomain"/>
    <property type="match status" value="2"/>
</dbReference>
<dbReference type="Pfam" id="PF00533">
    <property type="entry name" value="BRCT"/>
    <property type="match status" value="1"/>
</dbReference>
<dbReference type="CDD" id="cd17748">
    <property type="entry name" value="BRCT_DNA_ligase_like"/>
    <property type="match status" value="1"/>
</dbReference>
<evidence type="ECO:0000313" key="18">
    <source>
        <dbReference type="EMBL" id="QEK39446.1"/>
    </source>
</evidence>
<feature type="binding site" evidence="15">
    <location>
        <position position="327"/>
    </location>
    <ligand>
        <name>NAD(+)</name>
        <dbReference type="ChEBI" id="CHEBI:57540"/>
    </ligand>
</feature>
<dbReference type="Gene3D" id="6.20.10.30">
    <property type="match status" value="1"/>
</dbReference>
<dbReference type="AlphaFoldDB" id="A0A5C0UHA2"/>
<keyword evidence="11 15" id="KW-0234">DNA repair</keyword>
<dbReference type="SMART" id="SM00532">
    <property type="entry name" value="LIGANc"/>
    <property type="match status" value="1"/>
</dbReference>
<dbReference type="InterPro" id="IPR033136">
    <property type="entry name" value="DNA_ligase_CS"/>
</dbReference>
<dbReference type="InterPro" id="IPR036420">
    <property type="entry name" value="BRCT_dom_sf"/>
</dbReference>
<dbReference type="Gene3D" id="3.40.50.10190">
    <property type="entry name" value="BRCT domain"/>
    <property type="match status" value="1"/>
</dbReference>
<dbReference type="InterPro" id="IPR004149">
    <property type="entry name" value="Znf_DNAligase_C4"/>
</dbReference>
<dbReference type="GO" id="GO:0006260">
    <property type="term" value="P:DNA replication"/>
    <property type="evidence" value="ECO:0007669"/>
    <property type="project" value="UniProtKB-KW"/>
</dbReference>